<gene>
    <name evidence="1" type="ORF">MSIBF_A2120003</name>
</gene>
<reference evidence="1" key="1">
    <citation type="submission" date="2014-09" db="EMBL/GenBank/DDBJ databases">
        <authorList>
            <person name="Probst J Alexander"/>
        </authorList>
    </citation>
    <scope>NUCLEOTIDE SEQUENCE</scope>
</reference>
<accession>A0A098E8G0</accession>
<dbReference type="EMBL" id="CCXY01000127">
    <property type="protein sequence ID" value="CEG12308.1"/>
    <property type="molecule type" value="Genomic_DNA"/>
</dbReference>
<evidence type="ECO:0000313" key="1">
    <source>
        <dbReference type="EMBL" id="CEG12308.1"/>
    </source>
</evidence>
<dbReference type="AlphaFoldDB" id="A0A098E8G0"/>
<proteinExistence type="predicted"/>
<sequence length="465" mass="54423">MSNVKFLISHTINKLQDNLKVEFVYKDEVTAKKIVSELRKRFGKFLEEVKTFIIEYPYIEKEWRELYSLHYCKTNYDKTTPFVYRIHFFDRNIKNLEDVQDDDSSYLGYVTIRPLPVSFISKIVLRQYRKFYNLPESQDLYMITAEYEVHIGNKSIKFEAFPLFSQDSVISACAHADAIIVAEIMYKRHKMSKISIEKFISKIPYSDKGREIPSNGLNIEHLASALMENGCFVRTYTSKDEGNDHLLEILEAHIESGLPCILGFGDHVIVIAGHTISMDENGESKFGYVVFDDSGYHTKKTFYYIQNVTEPKYASPLFSIIVPKEKLLQKLMGWNVVLICPIFERFYFPLESAENLVKEVVKSAVSAKNQNFVARKILTDSRNLHKFLEYELETEDYKNVSFPHYVWYVEFYSEIRGKKESLEYIMIIDASAHKDDEIYSTIKTYNNRQTCKPKNKKIYGLLTKF</sequence>
<name>A0A098E8G0_9ZZZZ</name>
<protein>
    <submittedName>
        <fullName evidence="1">Uncharacterized protein</fullName>
    </submittedName>
</protein>
<organism evidence="1">
    <name type="scientific">groundwater metagenome</name>
    <dbReference type="NCBI Taxonomy" id="717931"/>
    <lineage>
        <taxon>unclassified sequences</taxon>
        <taxon>metagenomes</taxon>
        <taxon>ecological metagenomes</taxon>
    </lineage>
</organism>